<dbReference type="STRING" id="1123291.SAMN04490355_100841"/>
<feature type="transmembrane region" description="Helical" evidence="8">
    <location>
        <begin position="325"/>
        <end position="342"/>
    </location>
</feature>
<protein>
    <submittedName>
        <fullName evidence="9">Iron complex transport system permease protein</fullName>
    </submittedName>
</protein>
<evidence type="ECO:0000256" key="4">
    <source>
        <dbReference type="ARBA" id="ARBA00022475"/>
    </source>
</evidence>
<dbReference type="InterPro" id="IPR000522">
    <property type="entry name" value="ABC_transptr_permease_BtuC"/>
</dbReference>
<evidence type="ECO:0000256" key="1">
    <source>
        <dbReference type="ARBA" id="ARBA00004651"/>
    </source>
</evidence>
<evidence type="ECO:0000256" key="8">
    <source>
        <dbReference type="SAM" id="Phobius"/>
    </source>
</evidence>
<proteinExistence type="inferred from homology"/>
<evidence type="ECO:0000256" key="2">
    <source>
        <dbReference type="ARBA" id="ARBA00007935"/>
    </source>
</evidence>
<keyword evidence="7 8" id="KW-0472">Membrane</keyword>
<evidence type="ECO:0000256" key="5">
    <source>
        <dbReference type="ARBA" id="ARBA00022692"/>
    </source>
</evidence>
<dbReference type="AlphaFoldDB" id="A0A1I4IGX4"/>
<comment type="similarity">
    <text evidence="2">Belongs to the binding-protein-dependent transport system permease family. FecCD subfamily.</text>
</comment>
<feature type="transmembrane region" description="Helical" evidence="8">
    <location>
        <begin position="21"/>
        <end position="43"/>
    </location>
</feature>
<feature type="transmembrane region" description="Helical" evidence="8">
    <location>
        <begin position="136"/>
        <end position="155"/>
    </location>
</feature>
<keyword evidence="4" id="KW-1003">Cell membrane</keyword>
<keyword evidence="3" id="KW-0813">Transport</keyword>
<gene>
    <name evidence="9" type="ORF">SAMN04490355_100841</name>
</gene>
<dbReference type="OrthoDB" id="9811721at2"/>
<dbReference type="RefSeq" id="WP_090933844.1">
    <property type="nucleotide sequence ID" value="NZ_FOTS01000008.1"/>
</dbReference>
<comment type="subcellular location">
    <subcellularLocation>
        <location evidence="1">Cell membrane</location>
        <topology evidence="1">Multi-pass membrane protein</topology>
    </subcellularLocation>
</comment>
<dbReference type="Pfam" id="PF01032">
    <property type="entry name" value="FecCD"/>
    <property type="match status" value="1"/>
</dbReference>
<dbReference type="GO" id="GO:0022857">
    <property type="term" value="F:transmembrane transporter activity"/>
    <property type="evidence" value="ECO:0007669"/>
    <property type="project" value="InterPro"/>
</dbReference>
<evidence type="ECO:0000313" key="10">
    <source>
        <dbReference type="Proteomes" id="UP000199520"/>
    </source>
</evidence>
<dbReference type="Proteomes" id="UP000199520">
    <property type="component" value="Unassembled WGS sequence"/>
</dbReference>
<dbReference type="GO" id="GO:0005886">
    <property type="term" value="C:plasma membrane"/>
    <property type="evidence" value="ECO:0007669"/>
    <property type="project" value="UniProtKB-SubCell"/>
</dbReference>
<dbReference type="Gene3D" id="1.10.3470.10">
    <property type="entry name" value="ABC transporter involved in vitamin B12 uptake, BtuC"/>
    <property type="match status" value="1"/>
</dbReference>
<accession>A0A1I4IGX4</accession>
<reference evidence="10" key="1">
    <citation type="submission" date="2016-10" db="EMBL/GenBank/DDBJ databases">
        <authorList>
            <person name="Varghese N."/>
            <person name="Submissions S."/>
        </authorList>
    </citation>
    <scope>NUCLEOTIDE SEQUENCE [LARGE SCALE GENOMIC DNA]</scope>
    <source>
        <strain evidence="10">DSM 13327</strain>
    </source>
</reference>
<dbReference type="PANTHER" id="PTHR30472">
    <property type="entry name" value="FERRIC ENTEROBACTIN TRANSPORT SYSTEM PERMEASE PROTEIN"/>
    <property type="match status" value="1"/>
</dbReference>
<evidence type="ECO:0000256" key="3">
    <source>
        <dbReference type="ARBA" id="ARBA00022448"/>
    </source>
</evidence>
<feature type="transmembrane region" description="Helical" evidence="8">
    <location>
        <begin position="109"/>
        <end position="130"/>
    </location>
</feature>
<dbReference type="FunFam" id="1.10.3470.10:FF:000001">
    <property type="entry name" value="Vitamin B12 ABC transporter permease BtuC"/>
    <property type="match status" value="1"/>
</dbReference>
<dbReference type="EMBL" id="FOTS01000008">
    <property type="protein sequence ID" value="SFL53568.1"/>
    <property type="molecule type" value="Genomic_DNA"/>
</dbReference>
<feature type="transmembrane region" description="Helical" evidence="8">
    <location>
        <begin position="293"/>
        <end position="313"/>
    </location>
</feature>
<dbReference type="GO" id="GO:0033214">
    <property type="term" value="P:siderophore-iron import into cell"/>
    <property type="evidence" value="ECO:0007669"/>
    <property type="project" value="TreeGrafter"/>
</dbReference>
<name>A0A1I4IGX4_9FIRM</name>
<organism evidence="9 10">
    <name type="scientific">Pelosinus propionicus DSM 13327</name>
    <dbReference type="NCBI Taxonomy" id="1123291"/>
    <lineage>
        <taxon>Bacteria</taxon>
        <taxon>Bacillati</taxon>
        <taxon>Bacillota</taxon>
        <taxon>Negativicutes</taxon>
        <taxon>Selenomonadales</taxon>
        <taxon>Sporomusaceae</taxon>
        <taxon>Pelosinus</taxon>
    </lineage>
</organism>
<keyword evidence="6 8" id="KW-1133">Transmembrane helix</keyword>
<dbReference type="SUPFAM" id="SSF81345">
    <property type="entry name" value="ABC transporter involved in vitamin B12 uptake, BtuC"/>
    <property type="match status" value="1"/>
</dbReference>
<keyword evidence="5 8" id="KW-0812">Transmembrane</keyword>
<evidence type="ECO:0000313" key="9">
    <source>
        <dbReference type="EMBL" id="SFL53568.1"/>
    </source>
</evidence>
<dbReference type="InterPro" id="IPR037294">
    <property type="entry name" value="ABC_BtuC-like"/>
</dbReference>
<feature type="transmembrane region" description="Helical" evidence="8">
    <location>
        <begin position="254"/>
        <end position="281"/>
    </location>
</feature>
<keyword evidence="10" id="KW-1185">Reference proteome</keyword>
<feature type="transmembrane region" description="Helical" evidence="8">
    <location>
        <begin position="167"/>
        <end position="191"/>
    </location>
</feature>
<feature type="transmembrane region" description="Helical" evidence="8">
    <location>
        <begin position="80"/>
        <end position="97"/>
    </location>
</feature>
<feature type="transmembrane region" description="Helical" evidence="8">
    <location>
        <begin position="211"/>
        <end position="233"/>
    </location>
</feature>
<dbReference type="CDD" id="cd06550">
    <property type="entry name" value="TM_ABC_iron-siderophores_like"/>
    <property type="match status" value="1"/>
</dbReference>
<dbReference type="PANTHER" id="PTHR30472:SF1">
    <property type="entry name" value="FE(3+) DICITRATE TRANSPORT SYSTEM PERMEASE PROTEIN FECC-RELATED"/>
    <property type="match status" value="1"/>
</dbReference>
<sequence length="349" mass="36508">MKVSINDSVRSDPFVNKIGRSWRALLVIIVGICVLVISMAFSLTQGVVQMPLSAAWDALMHFTPGSMQHLIIQDLRLPRVLASALVGAALAVAGAVMQGITQNPMADSGLMGLNAGASFILSLCFAFLPGLSYNYIILYSFLGASMSAGMVYGISSLQRGGATPMKLVLAGIAVSALLAAIGHGIAIYFGVAQEISFWTAGGVAGTTWQQLRILFPCIAVTLFAAILLSRSISLLSLGDDIAQGLGLRVNIVKFAAALVVLVLAGASVSVVGPVGLVGLIIPHIARYLVGVDYGWIIPSSAVLGSLLLVLADLGARMLNPLHETPIGAIIALIGVPFFLYLARKQRREA</sequence>
<evidence type="ECO:0000256" key="7">
    <source>
        <dbReference type="ARBA" id="ARBA00023136"/>
    </source>
</evidence>
<evidence type="ECO:0000256" key="6">
    <source>
        <dbReference type="ARBA" id="ARBA00022989"/>
    </source>
</evidence>